<dbReference type="RefSeq" id="WP_097788984.1">
    <property type="nucleotide sequence ID" value="NZ_BAAADT010000026.1"/>
</dbReference>
<dbReference type="Proteomes" id="UP000219993">
    <property type="component" value="Chromosome"/>
</dbReference>
<protein>
    <submittedName>
        <fullName evidence="4">Lipolytic enzyme</fullName>
    </submittedName>
</protein>
<feature type="domain" description="Alpha/beta hydrolase fold-3" evidence="3">
    <location>
        <begin position="69"/>
        <end position="246"/>
    </location>
</feature>
<name>A0A291P6P1_9GAMM</name>
<gene>
    <name evidence="4" type="primary">aes</name>
    <name evidence="4" type="ORF">BEI_1567</name>
</gene>
<dbReference type="InterPro" id="IPR013094">
    <property type="entry name" value="AB_hydrolase_3"/>
</dbReference>
<dbReference type="KEGG" id="hbe:BEI_1567"/>
<dbReference type="GO" id="GO:0016787">
    <property type="term" value="F:hydrolase activity"/>
    <property type="evidence" value="ECO:0007669"/>
    <property type="project" value="UniProtKB-KW"/>
</dbReference>
<evidence type="ECO:0000313" key="5">
    <source>
        <dbReference type="Proteomes" id="UP000219993"/>
    </source>
</evidence>
<evidence type="ECO:0000256" key="1">
    <source>
        <dbReference type="ARBA" id="ARBA00010515"/>
    </source>
</evidence>
<dbReference type="Gene3D" id="3.40.50.1820">
    <property type="entry name" value="alpha/beta hydrolase"/>
    <property type="match status" value="1"/>
</dbReference>
<evidence type="ECO:0000259" key="3">
    <source>
        <dbReference type="Pfam" id="PF07859"/>
    </source>
</evidence>
<dbReference type="PANTHER" id="PTHR23024:SF24">
    <property type="entry name" value="ALPHA_BETA HYDROLASE FOLD-3 DOMAIN-CONTAINING PROTEIN"/>
    <property type="match status" value="1"/>
</dbReference>
<dbReference type="Pfam" id="PF07859">
    <property type="entry name" value="Abhydrolase_3"/>
    <property type="match status" value="1"/>
</dbReference>
<dbReference type="AlphaFoldDB" id="A0A291P6P1"/>
<dbReference type="EMBL" id="CP021435">
    <property type="protein sequence ID" value="ATJ82554.1"/>
    <property type="molecule type" value="Genomic_DNA"/>
</dbReference>
<dbReference type="OrthoDB" id="5729797at2"/>
<dbReference type="InterPro" id="IPR029058">
    <property type="entry name" value="AB_hydrolase_fold"/>
</dbReference>
<comment type="similarity">
    <text evidence="1">Belongs to the 'GDXG' lipolytic enzyme family.</text>
</comment>
<dbReference type="InterPro" id="IPR002168">
    <property type="entry name" value="Lipase_GDXG_HIS_AS"/>
</dbReference>
<accession>A0A291P6P1</accession>
<dbReference type="PROSITE" id="PS01173">
    <property type="entry name" value="LIPASE_GDXG_HIS"/>
    <property type="match status" value="1"/>
</dbReference>
<dbReference type="PANTHER" id="PTHR23024">
    <property type="entry name" value="ARYLACETAMIDE DEACETYLASE"/>
    <property type="match status" value="1"/>
</dbReference>
<dbReference type="SUPFAM" id="SSF53474">
    <property type="entry name" value="alpha/beta-Hydrolases"/>
    <property type="match status" value="1"/>
</dbReference>
<organism evidence="4 5">
    <name type="scientific">Halomonas beimenensis</name>
    <dbReference type="NCBI Taxonomy" id="475662"/>
    <lineage>
        <taxon>Bacteria</taxon>
        <taxon>Pseudomonadati</taxon>
        <taxon>Pseudomonadota</taxon>
        <taxon>Gammaproteobacteria</taxon>
        <taxon>Oceanospirillales</taxon>
        <taxon>Halomonadaceae</taxon>
        <taxon>Halomonas</taxon>
    </lineage>
</organism>
<dbReference type="InterPro" id="IPR050466">
    <property type="entry name" value="Carboxylest/Gibb_receptor"/>
</dbReference>
<keyword evidence="5" id="KW-1185">Reference proteome</keyword>
<sequence length="272" mass="28286">MTPEAFRRAFTHGLQALAGLPLGAARPRYDRLCQGFAPPLPEGMAVQDGSVAGVAVRRVRPAGALPGEVVYVHGGGWTLGSVASHQGIAASLAERLGREVVSVDYRLAPEASYVEALADCRAVIEALTPRAAVGDSAGGRLVMDAAGTGEWRGPLGLIYPPVGHPTPDTLGPDAPLLSRKDVLALWAMVEDDLPEGDPALPPGARLEVLAVEHDPLTAPLEDAVAAWRAAGAEVGYRRAPGLWHGALHAHAALPAMGEAWGDFCTALAHRLS</sequence>
<reference evidence="4 5" key="1">
    <citation type="journal article" date="2017" name="Sci. Rep.">
        <title>Revealing the Saline Adaptation Strategies of the Halophilic Bacterium Halomonas beimenensis through High-throughput Omics and Transposon Mutagenesis Approaches.</title>
        <authorList>
            <person name="Chen Y.H."/>
            <person name="Lin S.S."/>
            <person name="Shyu Y.T."/>
        </authorList>
    </citation>
    <scope>NUCLEOTIDE SEQUENCE [LARGE SCALE GENOMIC DNA]</scope>
    <source>
        <strain evidence="4 5">NTU-111</strain>
    </source>
</reference>
<proteinExistence type="inferred from homology"/>
<evidence type="ECO:0000256" key="2">
    <source>
        <dbReference type="ARBA" id="ARBA00022801"/>
    </source>
</evidence>
<evidence type="ECO:0000313" key="4">
    <source>
        <dbReference type="EMBL" id="ATJ82554.1"/>
    </source>
</evidence>
<keyword evidence="2" id="KW-0378">Hydrolase</keyword>